<organism evidence="7 8">
    <name type="scientific">Dethiosulfovibrio salsuginis</name>
    <dbReference type="NCBI Taxonomy" id="561720"/>
    <lineage>
        <taxon>Bacteria</taxon>
        <taxon>Thermotogati</taxon>
        <taxon>Synergistota</taxon>
        <taxon>Synergistia</taxon>
        <taxon>Synergistales</taxon>
        <taxon>Dethiosulfovibrionaceae</taxon>
        <taxon>Dethiosulfovibrio</taxon>
    </lineage>
</organism>
<name>A0A1X7K8X3_9BACT</name>
<feature type="transmembrane region" description="Helical" evidence="6">
    <location>
        <begin position="31"/>
        <end position="52"/>
    </location>
</feature>
<dbReference type="CDD" id="cd06580">
    <property type="entry name" value="TM_PBP1_transp_TpRbsC_like"/>
    <property type="match status" value="1"/>
</dbReference>
<evidence type="ECO:0000256" key="2">
    <source>
        <dbReference type="ARBA" id="ARBA00022475"/>
    </source>
</evidence>
<feature type="transmembrane region" description="Helical" evidence="6">
    <location>
        <begin position="228"/>
        <end position="254"/>
    </location>
</feature>
<comment type="subcellular location">
    <subcellularLocation>
        <location evidence="1">Cell membrane</location>
        <topology evidence="1">Multi-pass membrane protein</topology>
    </subcellularLocation>
</comment>
<accession>A0A1X7K8X3</accession>
<dbReference type="InterPro" id="IPR001851">
    <property type="entry name" value="ABC_transp_permease"/>
</dbReference>
<proteinExistence type="predicted"/>
<dbReference type="PANTHER" id="PTHR43370">
    <property type="entry name" value="SUGAR ABC TRANSPORTER INTEGRAL MEMBRANE PROTEIN-RELATED"/>
    <property type="match status" value="1"/>
</dbReference>
<dbReference type="Pfam" id="PF02653">
    <property type="entry name" value="BPD_transp_2"/>
    <property type="match status" value="1"/>
</dbReference>
<evidence type="ECO:0000256" key="5">
    <source>
        <dbReference type="ARBA" id="ARBA00023136"/>
    </source>
</evidence>
<keyword evidence="7" id="KW-0813">Transport</keyword>
<dbReference type="Proteomes" id="UP000193355">
    <property type="component" value="Unassembled WGS sequence"/>
</dbReference>
<gene>
    <name evidence="7" type="ORF">SAMN06275492_12313</name>
</gene>
<keyword evidence="5 6" id="KW-0472">Membrane</keyword>
<dbReference type="STRING" id="561720.SAMN06275492_12313"/>
<evidence type="ECO:0000256" key="6">
    <source>
        <dbReference type="SAM" id="Phobius"/>
    </source>
</evidence>
<dbReference type="PANTHER" id="PTHR43370:SF2">
    <property type="entry name" value="ABC TRANSPORTER PERMEASE PROTEIN"/>
    <property type="match status" value="1"/>
</dbReference>
<evidence type="ECO:0000313" key="7">
    <source>
        <dbReference type="EMBL" id="SMG37276.1"/>
    </source>
</evidence>
<feature type="transmembrane region" description="Helical" evidence="6">
    <location>
        <begin position="147"/>
        <end position="163"/>
    </location>
</feature>
<feature type="transmembrane region" description="Helical" evidence="6">
    <location>
        <begin position="266"/>
        <end position="288"/>
    </location>
</feature>
<evidence type="ECO:0000313" key="8">
    <source>
        <dbReference type="Proteomes" id="UP000193355"/>
    </source>
</evidence>
<keyword evidence="4 6" id="KW-1133">Transmembrane helix</keyword>
<dbReference type="AlphaFoldDB" id="A0A1X7K8X3"/>
<keyword evidence="8" id="KW-1185">Reference proteome</keyword>
<feature type="transmembrane region" description="Helical" evidence="6">
    <location>
        <begin position="92"/>
        <end position="111"/>
    </location>
</feature>
<keyword evidence="3 6" id="KW-0812">Transmembrane</keyword>
<dbReference type="GO" id="GO:0005886">
    <property type="term" value="C:plasma membrane"/>
    <property type="evidence" value="ECO:0007669"/>
    <property type="project" value="UniProtKB-SubCell"/>
</dbReference>
<evidence type="ECO:0000256" key="4">
    <source>
        <dbReference type="ARBA" id="ARBA00022989"/>
    </source>
</evidence>
<reference evidence="8" key="1">
    <citation type="submission" date="2017-04" db="EMBL/GenBank/DDBJ databases">
        <authorList>
            <person name="Varghese N."/>
            <person name="Submissions S."/>
        </authorList>
    </citation>
    <scope>NUCLEOTIDE SEQUENCE [LARGE SCALE GENOMIC DNA]</scope>
    <source>
        <strain evidence="8">USBA 82</strain>
    </source>
</reference>
<protein>
    <submittedName>
        <fullName evidence="7">Simple sugar transport system permease protein</fullName>
    </submittedName>
</protein>
<sequence length="307" mass="32494">MMVITGLIAGALQMSTPLLLGGLAEVYAERTGVMVIAIEGIFLLGAWSGFVVAYSSGSILLGLVAAMAVGVAVAAVYGLFTVRLKQHQIVTGTALNILAAGLGIYLYRVIFGVPLLPLTLEPIRPMAIPLLSSIPVLGKALFTQSPLTYLAWALIPLGYWVLYKTQLGLILRSTGENPEAVEAAGIDVDKVRFRTLLVAGAVDGLAGAFYSLAFLGMYTNDIIGGRGWIAFAICFLGNWNPMGVFVGAMVFGLADAVAIQLQTSGITLVPNEFLIAIPYILTIVATVARSNFNVPATLGVPYEKERR</sequence>
<dbReference type="RefSeq" id="WP_234986191.1">
    <property type="nucleotide sequence ID" value="NZ_FXBB01000023.1"/>
</dbReference>
<feature type="transmembrane region" description="Helical" evidence="6">
    <location>
        <begin position="59"/>
        <end position="80"/>
    </location>
</feature>
<evidence type="ECO:0000256" key="1">
    <source>
        <dbReference type="ARBA" id="ARBA00004651"/>
    </source>
</evidence>
<keyword evidence="2" id="KW-1003">Cell membrane</keyword>
<dbReference type="GO" id="GO:0022857">
    <property type="term" value="F:transmembrane transporter activity"/>
    <property type="evidence" value="ECO:0007669"/>
    <property type="project" value="InterPro"/>
</dbReference>
<feature type="transmembrane region" description="Helical" evidence="6">
    <location>
        <begin position="196"/>
        <end position="216"/>
    </location>
</feature>
<dbReference type="EMBL" id="FXBB01000023">
    <property type="protein sequence ID" value="SMG37276.1"/>
    <property type="molecule type" value="Genomic_DNA"/>
</dbReference>
<keyword evidence="7" id="KW-0762">Sugar transport</keyword>
<evidence type="ECO:0000256" key="3">
    <source>
        <dbReference type="ARBA" id="ARBA00022692"/>
    </source>
</evidence>